<feature type="domain" description="Sulfotransferase" evidence="6">
    <location>
        <begin position="34"/>
        <end position="279"/>
    </location>
</feature>
<dbReference type="SUPFAM" id="SSF52540">
    <property type="entry name" value="P-loop containing nucleoside triphosphate hydrolases"/>
    <property type="match status" value="1"/>
</dbReference>
<name>A0AAV2ZXC0_PYXAD</name>
<sequence length="287" mass="33601">MADFSPDMGEIEGVPMLQDICKEWDSIYSFQARDGDVVVASYPKSGTTWMQEIMDLILQDGDVQKSLRAPCFVKVPFLEMAKTSLQLANTMPSPRLLKIHLPVQLVPPSFWEKNTKIVYVARNPKDCMVSYYHFHKMDQTMPDPGPWEHFFLSFLSGKVSWGSWFDHVIGWWKAKGRHQILFIFYEDMIEDPLREIRKVMTFLEKNLSEEVLQRILKHTTFKSMKNNPMANFSVLPTSMFNQSISSFMRKGQVGDWQNYFLVSQNLLFDEEYTKKMESSGLRFRMEL</sequence>
<dbReference type="AlphaFoldDB" id="A0AAV2ZXC0"/>
<evidence type="ECO:0000313" key="8">
    <source>
        <dbReference type="Proteomes" id="UP001181693"/>
    </source>
</evidence>
<comment type="similarity">
    <text evidence="2 5">Belongs to the sulfotransferase 1 family.</text>
</comment>
<gene>
    <name evidence="7" type="ORF">GDO54_014950</name>
</gene>
<dbReference type="Proteomes" id="UP001181693">
    <property type="component" value="Unassembled WGS sequence"/>
</dbReference>
<dbReference type="InterPro" id="IPR000863">
    <property type="entry name" value="Sulfotransferase_dom"/>
</dbReference>
<comment type="caution">
    <text evidence="7">The sequence shown here is derived from an EMBL/GenBank/DDBJ whole genome shotgun (WGS) entry which is preliminary data.</text>
</comment>
<dbReference type="EC" id="2.8.2.-" evidence="5"/>
<organism evidence="7 8">
    <name type="scientific">Pyxicephalus adspersus</name>
    <name type="common">African bullfrog</name>
    <dbReference type="NCBI Taxonomy" id="30357"/>
    <lineage>
        <taxon>Eukaryota</taxon>
        <taxon>Metazoa</taxon>
        <taxon>Chordata</taxon>
        <taxon>Craniata</taxon>
        <taxon>Vertebrata</taxon>
        <taxon>Euteleostomi</taxon>
        <taxon>Amphibia</taxon>
        <taxon>Batrachia</taxon>
        <taxon>Anura</taxon>
        <taxon>Neobatrachia</taxon>
        <taxon>Ranoidea</taxon>
        <taxon>Pyxicephalidae</taxon>
        <taxon>Pyxicephalinae</taxon>
        <taxon>Pyxicephalus</taxon>
    </lineage>
</organism>
<dbReference type="GO" id="GO:0005737">
    <property type="term" value="C:cytoplasm"/>
    <property type="evidence" value="ECO:0007669"/>
    <property type="project" value="UniProtKB-SubCell"/>
</dbReference>
<protein>
    <recommendedName>
        <fullName evidence="5">Sulfotransferase</fullName>
        <ecNumber evidence="5">2.8.2.-</ecNumber>
    </recommendedName>
</protein>
<evidence type="ECO:0000256" key="1">
    <source>
        <dbReference type="ARBA" id="ARBA00004496"/>
    </source>
</evidence>
<dbReference type="FunFam" id="3.40.50.300:FF:000433">
    <property type="entry name" value="Estrogen sulfotransferase"/>
    <property type="match status" value="1"/>
</dbReference>
<proteinExistence type="inferred from homology"/>
<dbReference type="PANTHER" id="PTHR11783">
    <property type="entry name" value="SULFOTRANSFERASE SULT"/>
    <property type="match status" value="1"/>
</dbReference>
<keyword evidence="4 5" id="KW-0808">Transferase</keyword>
<evidence type="ECO:0000256" key="5">
    <source>
        <dbReference type="RuleBase" id="RU361155"/>
    </source>
</evidence>
<evidence type="ECO:0000256" key="3">
    <source>
        <dbReference type="ARBA" id="ARBA00022490"/>
    </source>
</evidence>
<dbReference type="Pfam" id="PF00685">
    <property type="entry name" value="Sulfotransfer_1"/>
    <property type="match status" value="1"/>
</dbReference>
<keyword evidence="8" id="KW-1185">Reference proteome</keyword>
<comment type="subcellular location">
    <subcellularLocation>
        <location evidence="1">Cytoplasm</location>
    </subcellularLocation>
</comment>
<dbReference type="GO" id="GO:0008146">
    <property type="term" value="F:sulfotransferase activity"/>
    <property type="evidence" value="ECO:0007669"/>
    <property type="project" value="InterPro"/>
</dbReference>
<keyword evidence="3" id="KW-0963">Cytoplasm</keyword>
<dbReference type="Gene3D" id="3.40.50.300">
    <property type="entry name" value="P-loop containing nucleotide triphosphate hydrolases"/>
    <property type="match status" value="1"/>
</dbReference>
<dbReference type="EMBL" id="DYDO01000008">
    <property type="protein sequence ID" value="DBA19074.1"/>
    <property type="molecule type" value="Genomic_DNA"/>
</dbReference>
<evidence type="ECO:0000256" key="2">
    <source>
        <dbReference type="ARBA" id="ARBA00005771"/>
    </source>
</evidence>
<accession>A0AAV2ZXC0</accession>
<reference evidence="7" key="1">
    <citation type="thesis" date="2020" institute="ProQuest LLC" country="789 East Eisenhower Parkway, Ann Arbor, MI, USA">
        <title>Comparative Genomics and Chromosome Evolution.</title>
        <authorList>
            <person name="Mudd A.B."/>
        </authorList>
    </citation>
    <scope>NUCLEOTIDE SEQUENCE</scope>
    <source>
        <strain evidence="7">1538</strain>
        <tissue evidence="7">Blood</tissue>
    </source>
</reference>
<evidence type="ECO:0000259" key="6">
    <source>
        <dbReference type="Pfam" id="PF00685"/>
    </source>
</evidence>
<evidence type="ECO:0000256" key="4">
    <source>
        <dbReference type="ARBA" id="ARBA00022679"/>
    </source>
</evidence>
<evidence type="ECO:0000313" key="7">
    <source>
        <dbReference type="EMBL" id="DBA19074.1"/>
    </source>
</evidence>
<dbReference type="InterPro" id="IPR027417">
    <property type="entry name" value="P-loop_NTPase"/>
</dbReference>